<protein>
    <submittedName>
        <fullName evidence="1">Uncharacterized protein</fullName>
    </submittedName>
</protein>
<dbReference type="Proteomes" id="UP000790377">
    <property type="component" value="Unassembled WGS sequence"/>
</dbReference>
<proteinExistence type="predicted"/>
<reference evidence="1" key="1">
    <citation type="journal article" date="2021" name="New Phytol.">
        <title>Evolutionary innovations through gain and loss of genes in the ectomycorrhizal Boletales.</title>
        <authorList>
            <person name="Wu G."/>
            <person name="Miyauchi S."/>
            <person name="Morin E."/>
            <person name="Kuo A."/>
            <person name="Drula E."/>
            <person name="Varga T."/>
            <person name="Kohler A."/>
            <person name="Feng B."/>
            <person name="Cao Y."/>
            <person name="Lipzen A."/>
            <person name="Daum C."/>
            <person name="Hundley H."/>
            <person name="Pangilinan J."/>
            <person name="Johnson J."/>
            <person name="Barry K."/>
            <person name="LaButti K."/>
            <person name="Ng V."/>
            <person name="Ahrendt S."/>
            <person name="Min B."/>
            <person name="Choi I.G."/>
            <person name="Park H."/>
            <person name="Plett J.M."/>
            <person name="Magnuson J."/>
            <person name="Spatafora J.W."/>
            <person name="Nagy L.G."/>
            <person name="Henrissat B."/>
            <person name="Grigoriev I.V."/>
            <person name="Yang Z.L."/>
            <person name="Xu J."/>
            <person name="Martin F.M."/>
        </authorList>
    </citation>
    <scope>NUCLEOTIDE SEQUENCE</scope>
    <source>
        <strain evidence="1">ATCC 28755</strain>
    </source>
</reference>
<gene>
    <name evidence="1" type="ORF">BJ138DRAFT_1148820</name>
</gene>
<evidence type="ECO:0000313" key="1">
    <source>
        <dbReference type="EMBL" id="KAH7912212.1"/>
    </source>
</evidence>
<accession>A0ACB8AI60</accession>
<comment type="caution">
    <text evidence="1">The sequence shown here is derived from an EMBL/GenBank/DDBJ whole genome shotgun (WGS) entry which is preliminary data.</text>
</comment>
<keyword evidence="2" id="KW-1185">Reference proteome</keyword>
<dbReference type="EMBL" id="MU267656">
    <property type="protein sequence ID" value="KAH7912212.1"/>
    <property type="molecule type" value="Genomic_DNA"/>
</dbReference>
<organism evidence="1 2">
    <name type="scientific">Hygrophoropsis aurantiaca</name>
    <dbReference type="NCBI Taxonomy" id="72124"/>
    <lineage>
        <taxon>Eukaryota</taxon>
        <taxon>Fungi</taxon>
        <taxon>Dikarya</taxon>
        <taxon>Basidiomycota</taxon>
        <taxon>Agaricomycotina</taxon>
        <taxon>Agaricomycetes</taxon>
        <taxon>Agaricomycetidae</taxon>
        <taxon>Boletales</taxon>
        <taxon>Coniophorineae</taxon>
        <taxon>Hygrophoropsidaceae</taxon>
        <taxon>Hygrophoropsis</taxon>
    </lineage>
</organism>
<name>A0ACB8AI60_9AGAM</name>
<sequence length="308" mass="35034">MNASVYELGVAAGHVGQVSFVSISLILYDHAITLDQEVDYFWSGPWTISRVMYLVIRYLALALAVKNPHRSNVTFPSSAPHGFIILYILMFTVILICQGVVALRVWYLFPRNKFMRRFAIGLYTSSIIGTSIMAHYLWSDMEREFRAIINPTQPIPIRRIWMLYLPCVIVHTVLFLCKLWRVITSRNTLRSTPLLGRILKEWIYLGSLLFSMAGLASTSNLNVDFAVAVIIVSVCRAMLSIRSLAETWHVEPEWLLNHAELSRVQWKQGGTEGELLVELGSSATDDISLASSDWQIHCSTEQHRTWDA</sequence>
<evidence type="ECO:0000313" key="2">
    <source>
        <dbReference type="Proteomes" id="UP000790377"/>
    </source>
</evidence>